<feature type="domain" description="NAD-dependent epimerase/dehydratase" evidence="2">
    <location>
        <begin position="3"/>
        <end position="235"/>
    </location>
</feature>
<name>A0A919U0N3_9CELL</name>
<evidence type="ECO:0000259" key="2">
    <source>
        <dbReference type="Pfam" id="PF01370"/>
    </source>
</evidence>
<dbReference type="InterPro" id="IPR036291">
    <property type="entry name" value="NAD(P)-bd_dom_sf"/>
</dbReference>
<dbReference type="Gene3D" id="3.90.25.10">
    <property type="entry name" value="UDP-galactose 4-epimerase, domain 1"/>
    <property type="match status" value="1"/>
</dbReference>
<reference evidence="3" key="1">
    <citation type="submission" date="2021-01" db="EMBL/GenBank/DDBJ databases">
        <title>Whole genome shotgun sequence of Cellulomonas chitinilytica NBRC 110799.</title>
        <authorList>
            <person name="Komaki H."/>
            <person name="Tamura T."/>
        </authorList>
    </citation>
    <scope>NUCLEOTIDE SEQUENCE</scope>
    <source>
        <strain evidence="3">NBRC 110799</strain>
    </source>
</reference>
<proteinExistence type="inferred from homology"/>
<evidence type="ECO:0000256" key="1">
    <source>
        <dbReference type="ARBA" id="ARBA00007637"/>
    </source>
</evidence>
<organism evidence="3 4">
    <name type="scientific">Cellulomonas chitinilytica</name>
    <dbReference type="NCBI Taxonomy" id="398759"/>
    <lineage>
        <taxon>Bacteria</taxon>
        <taxon>Bacillati</taxon>
        <taxon>Actinomycetota</taxon>
        <taxon>Actinomycetes</taxon>
        <taxon>Micrococcales</taxon>
        <taxon>Cellulomonadaceae</taxon>
        <taxon>Cellulomonas</taxon>
    </lineage>
</organism>
<dbReference type="RefSeq" id="WP_203750282.1">
    <property type="nucleotide sequence ID" value="NZ_BONK01000004.1"/>
</dbReference>
<dbReference type="Proteomes" id="UP000632740">
    <property type="component" value="Unassembled WGS sequence"/>
</dbReference>
<dbReference type="InterPro" id="IPR001509">
    <property type="entry name" value="Epimerase_deHydtase"/>
</dbReference>
<protein>
    <submittedName>
        <fullName evidence="3">UDP-glucose 4-epimerase</fullName>
    </submittedName>
</protein>
<dbReference type="Gene3D" id="3.40.50.720">
    <property type="entry name" value="NAD(P)-binding Rossmann-like Domain"/>
    <property type="match status" value="1"/>
</dbReference>
<comment type="caution">
    <text evidence="3">The sequence shown here is derived from an EMBL/GenBank/DDBJ whole genome shotgun (WGS) entry which is preliminary data.</text>
</comment>
<dbReference type="EMBL" id="BONK01000004">
    <property type="protein sequence ID" value="GIG20601.1"/>
    <property type="molecule type" value="Genomic_DNA"/>
</dbReference>
<dbReference type="PANTHER" id="PTHR43000">
    <property type="entry name" value="DTDP-D-GLUCOSE 4,6-DEHYDRATASE-RELATED"/>
    <property type="match status" value="1"/>
</dbReference>
<comment type="similarity">
    <text evidence="1">Belongs to the NAD(P)-dependent epimerase/dehydratase family.</text>
</comment>
<dbReference type="SUPFAM" id="SSF51735">
    <property type="entry name" value="NAD(P)-binding Rossmann-fold domains"/>
    <property type="match status" value="1"/>
</dbReference>
<gene>
    <name evidence="3" type="ORF">Cch01nite_13250</name>
</gene>
<evidence type="ECO:0000313" key="3">
    <source>
        <dbReference type="EMBL" id="GIG20601.1"/>
    </source>
</evidence>
<accession>A0A919U0N3</accession>
<keyword evidence="4" id="KW-1185">Reference proteome</keyword>
<sequence>MKVLVTGGAGFVGSHTVEALQRQGDEVLVVDDLSSGDFGWVPDELVVRADVRSPQAARAVEDFRPDAMVLLAAQMSVKVSMRDPLLDADVNVVGLVAMLEAGLRGGCGRFAFASSGGTIYGDVPAAQQPVTEDHPHAPRSFYGITKSVAVSYLETYARERGVETVALALGNVYGPRQNPWGEAGVVAIFAERAVQGLTCTVNGDGLSTRDYVHVDDVADAFARATRRGTGLVNVGTGIGTSVLEIHDHVVRAAGRPDLAPVLGPPLPGEVRAVALDPSRAASELGWRPTVTVADGVPGVVDWVGGRVRAAVPGVR</sequence>
<evidence type="ECO:0000313" key="4">
    <source>
        <dbReference type="Proteomes" id="UP000632740"/>
    </source>
</evidence>
<dbReference type="AlphaFoldDB" id="A0A919U0N3"/>
<dbReference type="Pfam" id="PF01370">
    <property type="entry name" value="Epimerase"/>
    <property type="match status" value="1"/>
</dbReference>